<dbReference type="PANTHER" id="PTHR40257:SF1">
    <property type="entry name" value="DUF1330 DOMAIN-CONTAINING PROTEIN"/>
    <property type="match status" value="1"/>
</dbReference>
<name>A0A239FEV1_9PSED</name>
<sequence>MPSLNPSREQLAEFAERMPDNTPILMLNLLRFNAQAAYPEGNSHAPCSGQQAYAIYSKTALGKVQGVGGNVELLAAAHVALIAPADEHWDQMLLVRYPSKQAFLSMINDPAYQAATVHRTAALADSRLIGTTVVTP</sequence>
<reference evidence="3" key="1">
    <citation type="submission" date="2017-06" db="EMBL/GenBank/DDBJ databases">
        <authorList>
            <person name="Varghese N."/>
            <person name="Submissions S."/>
        </authorList>
    </citation>
    <scope>NUCLEOTIDE SEQUENCE [LARGE SCALE GENOMIC DNA]</scope>
    <source>
        <strain evidence="3">CIP 108523</strain>
    </source>
</reference>
<dbReference type="Gene3D" id="3.30.70.100">
    <property type="match status" value="1"/>
</dbReference>
<protein>
    <submittedName>
        <fullName evidence="2">Uncharacterized conserved protein, DUF1330 family</fullName>
    </submittedName>
</protein>
<dbReference type="Proteomes" id="UP000242915">
    <property type="component" value="Unassembled WGS sequence"/>
</dbReference>
<dbReference type="PANTHER" id="PTHR40257">
    <property type="match status" value="1"/>
</dbReference>
<evidence type="ECO:0000313" key="2">
    <source>
        <dbReference type="EMBL" id="SNS54823.1"/>
    </source>
</evidence>
<evidence type="ECO:0000313" key="3">
    <source>
        <dbReference type="Proteomes" id="UP000242915"/>
    </source>
</evidence>
<evidence type="ECO:0000259" key="1">
    <source>
        <dbReference type="Pfam" id="PF07045"/>
    </source>
</evidence>
<dbReference type="InterPro" id="IPR011008">
    <property type="entry name" value="Dimeric_a/b-barrel"/>
</dbReference>
<dbReference type="RefSeq" id="WP_089360350.1">
    <property type="nucleotide sequence ID" value="NZ_FZOG01000003.1"/>
</dbReference>
<proteinExistence type="predicted"/>
<gene>
    <name evidence="2" type="ORF">SAMN05216255_2559</name>
</gene>
<organism evidence="2 3">
    <name type="scientific">Pseudomonas segetis</name>
    <dbReference type="NCBI Taxonomy" id="298908"/>
    <lineage>
        <taxon>Bacteria</taxon>
        <taxon>Pseudomonadati</taxon>
        <taxon>Pseudomonadota</taxon>
        <taxon>Gammaproteobacteria</taxon>
        <taxon>Pseudomonadales</taxon>
        <taxon>Pseudomonadaceae</taxon>
        <taxon>Pseudomonas</taxon>
    </lineage>
</organism>
<feature type="domain" description="DUF1330" evidence="1">
    <location>
        <begin position="50"/>
        <end position="123"/>
    </location>
</feature>
<dbReference type="SUPFAM" id="SSF54909">
    <property type="entry name" value="Dimeric alpha+beta barrel"/>
    <property type="match status" value="1"/>
</dbReference>
<accession>A0A239FEV1</accession>
<dbReference type="AlphaFoldDB" id="A0A239FEV1"/>
<dbReference type="Pfam" id="PF07045">
    <property type="entry name" value="DUF1330"/>
    <property type="match status" value="1"/>
</dbReference>
<dbReference type="InterPro" id="IPR010753">
    <property type="entry name" value="DUF1330"/>
</dbReference>
<keyword evidence="3" id="KW-1185">Reference proteome</keyword>
<dbReference type="EMBL" id="FZOG01000003">
    <property type="protein sequence ID" value="SNS54823.1"/>
    <property type="molecule type" value="Genomic_DNA"/>
</dbReference>